<evidence type="ECO:0000259" key="1">
    <source>
        <dbReference type="Pfam" id="PF03184"/>
    </source>
</evidence>
<keyword evidence="3" id="KW-1185">Reference proteome</keyword>
<organism evidence="2 3">
    <name type="scientific">Dendrothele bispora (strain CBS 962.96)</name>
    <dbReference type="NCBI Taxonomy" id="1314807"/>
    <lineage>
        <taxon>Eukaryota</taxon>
        <taxon>Fungi</taxon>
        <taxon>Dikarya</taxon>
        <taxon>Basidiomycota</taxon>
        <taxon>Agaricomycotina</taxon>
        <taxon>Agaricomycetes</taxon>
        <taxon>Agaricomycetidae</taxon>
        <taxon>Agaricales</taxon>
        <taxon>Agaricales incertae sedis</taxon>
        <taxon>Dendrothele</taxon>
    </lineage>
</organism>
<reference evidence="2 3" key="1">
    <citation type="journal article" date="2019" name="Nat. Ecol. Evol.">
        <title>Megaphylogeny resolves global patterns of mushroom evolution.</title>
        <authorList>
            <person name="Varga T."/>
            <person name="Krizsan K."/>
            <person name="Foldi C."/>
            <person name="Dima B."/>
            <person name="Sanchez-Garcia M."/>
            <person name="Sanchez-Ramirez S."/>
            <person name="Szollosi G.J."/>
            <person name="Szarkandi J.G."/>
            <person name="Papp V."/>
            <person name="Albert L."/>
            <person name="Andreopoulos W."/>
            <person name="Angelini C."/>
            <person name="Antonin V."/>
            <person name="Barry K.W."/>
            <person name="Bougher N.L."/>
            <person name="Buchanan P."/>
            <person name="Buyck B."/>
            <person name="Bense V."/>
            <person name="Catcheside P."/>
            <person name="Chovatia M."/>
            <person name="Cooper J."/>
            <person name="Damon W."/>
            <person name="Desjardin D."/>
            <person name="Finy P."/>
            <person name="Geml J."/>
            <person name="Haridas S."/>
            <person name="Hughes K."/>
            <person name="Justo A."/>
            <person name="Karasinski D."/>
            <person name="Kautmanova I."/>
            <person name="Kiss B."/>
            <person name="Kocsube S."/>
            <person name="Kotiranta H."/>
            <person name="LaButti K.M."/>
            <person name="Lechner B.E."/>
            <person name="Liimatainen K."/>
            <person name="Lipzen A."/>
            <person name="Lukacs Z."/>
            <person name="Mihaltcheva S."/>
            <person name="Morgado L.N."/>
            <person name="Niskanen T."/>
            <person name="Noordeloos M.E."/>
            <person name="Ohm R.A."/>
            <person name="Ortiz-Santana B."/>
            <person name="Ovrebo C."/>
            <person name="Racz N."/>
            <person name="Riley R."/>
            <person name="Savchenko A."/>
            <person name="Shiryaev A."/>
            <person name="Soop K."/>
            <person name="Spirin V."/>
            <person name="Szebenyi C."/>
            <person name="Tomsovsky M."/>
            <person name="Tulloss R.E."/>
            <person name="Uehling J."/>
            <person name="Grigoriev I.V."/>
            <person name="Vagvolgyi C."/>
            <person name="Papp T."/>
            <person name="Martin F.M."/>
            <person name="Miettinen O."/>
            <person name="Hibbett D.S."/>
            <person name="Nagy L.G."/>
        </authorList>
    </citation>
    <scope>NUCLEOTIDE SEQUENCE [LARGE SCALE GENOMIC DNA]</scope>
    <source>
        <strain evidence="2 3">CBS 962.96</strain>
    </source>
</reference>
<dbReference type="Gene3D" id="3.30.420.10">
    <property type="entry name" value="Ribonuclease H-like superfamily/Ribonuclease H"/>
    <property type="match status" value="1"/>
</dbReference>
<dbReference type="InterPro" id="IPR036397">
    <property type="entry name" value="RNaseH_sf"/>
</dbReference>
<feature type="domain" description="DDE-1" evidence="1">
    <location>
        <begin position="109"/>
        <end position="232"/>
    </location>
</feature>
<feature type="non-terminal residue" evidence="2">
    <location>
        <position position="279"/>
    </location>
</feature>
<dbReference type="GO" id="GO:0005634">
    <property type="term" value="C:nucleus"/>
    <property type="evidence" value="ECO:0007669"/>
    <property type="project" value="TreeGrafter"/>
</dbReference>
<sequence length="279" mass="31221">MYWTHALDRSRARAVNVYNHEHYFNLLEKVLEGNGGDDVILDELKYGADESGLQKGVGLKTRAFGAKGRKIQHQQRSGDRENITVIVAICADGTSTTPAVIFKGEGLGYQKKGYTNGVIGRAWLELFSKETQAKANGRRRLLLVDGHNSHYTRDFLQYAREKKIEVLSYPSHSTHVYQGLDVVIFSVLQRNWTRVRDEWERNGHTVDKTNFLSVYASAHTASLTTENIKAAFRKTGVVPFDRGVVTAEMMAPSTTSSIYSTAPIQQDSPVKCMSGMVMD</sequence>
<protein>
    <submittedName>
        <fullName evidence="2">DDE-domain-containing protein</fullName>
    </submittedName>
</protein>
<dbReference type="EMBL" id="ML179590">
    <property type="protein sequence ID" value="THU84612.1"/>
    <property type="molecule type" value="Genomic_DNA"/>
</dbReference>
<name>A0A4S8L7F5_DENBC</name>
<dbReference type="Proteomes" id="UP000297245">
    <property type="component" value="Unassembled WGS sequence"/>
</dbReference>
<dbReference type="OrthoDB" id="2917041at2759"/>
<dbReference type="InterPro" id="IPR050863">
    <property type="entry name" value="CenT-Element_Derived"/>
</dbReference>
<gene>
    <name evidence="2" type="ORF">K435DRAFT_618210</name>
</gene>
<proteinExistence type="predicted"/>
<evidence type="ECO:0000313" key="2">
    <source>
        <dbReference type="EMBL" id="THU84612.1"/>
    </source>
</evidence>
<dbReference type="PANTHER" id="PTHR19303">
    <property type="entry name" value="TRANSPOSON"/>
    <property type="match status" value="1"/>
</dbReference>
<dbReference type="Pfam" id="PF03184">
    <property type="entry name" value="DDE_1"/>
    <property type="match status" value="1"/>
</dbReference>
<accession>A0A4S8L7F5</accession>
<dbReference type="GO" id="GO:0003677">
    <property type="term" value="F:DNA binding"/>
    <property type="evidence" value="ECO:0007669"/>
    <property type="project" value="TreeGrafter"/>
</dbReference>
<evidence type="ECO:0000313" key="3">
    <source>
        <dbReference type="Proteomes" id="UP000297245"/>
    </source>
</evidence>
<dbReference type="PANTHER" id="PTHR19303:SF74">
    <property type="entry name" value="POGO TRANSPOSABLE ELEMENT WITH KRAB DOMAIN"/>
    <property type="match status" value="1"/>
</dbReference>
<dbReference type="InterPro" id="IPR004875">
    <property type="entry name" value="DDE_SF_endonuclease_dom"/>
</dbReference>
<dbReference type="AlphaFoldDB" id="A0A4S8L7F5"/>